<dbReference type="AlphaFoldDB" id="A0A6D2J339"/>
<keyword evidence="6" id="KW-1133">Transmembrane helix</keyword>
<keyword evidence="1" id="KW-0479">Metal-binding</keyword>
<keyword evidence="2 4" id="KW-0863">Zinc-finger</keyword>
<protein>
    <recommendedName>
        <fullName evidence="7">GRF-type domain-containing protein</fullName>
    </recommendedName>
</protein>
<feature type="domain" description="GRF-type" evidence="7">
    <location>
        <begin position="1"/>
        <end position="37"/>
    </location>
</feature>
<evidence type="ECO:0000313" key="8">
    <source>
        <dbReference type="EMBL" id="CAA7031769.1"/>
    </source>
</evidence>
<organism evidence="8 9">
    <name type="scientific">Microthlaspi erraticum</name>
    <dbReference type="NCBI Taxonomy" id="1685480"/>
    <lineage>
        <taxon>Eukaryota</taxon>
        <taxon>Viridiplantae</taxon>
        <taxon>Streptophyta</taxon>
        <taxon>Embryophyta</taxon>
        <taxon>Tracheophyta</taxon>
        <taxon>Spermatophyta</taxon>
        <taxon>Magnoliopsida</taxon>
        <taxon>eudicotyledons</taxon>
        <taxon>Gunneridae</taxon>
        <taxon>Pentapetalae</taxon>
        <taxon>rosids</taxon>
        <taxon>malvids</taxon>
        <taxon>Brassicales</taxon>
        <taxon>Brassicaceae</taxon>
        <taxon>Coluteocarpeae</taxon>
        <taxon>Microthlaspi</taxon>
    </lineage>
</organism>
<dbReference type="InterPro" id="IPR010666">
    <property type="entry name" value="Znf_GRF"/>
</dbReference>
<evidence type="ECO:0000256" key="6">
    <source>
        <dbReference type="SAM" id="Phobius"/>
    </source>
</evidence>
<accession>A0A6D2J339</accession>
<reference evidence="8" key="1">
    <citation type="submission" date="2020-01" db="EMBL/GenBank/DDBJ databases">
        <authorList>
            <person name="Mishra B."/>
        </authorList>
    </citation>
    <scope>NUCLEOTIDE SEQUENCE [LARGE SCALE GENOMIC DNA]</scope>
</reference>
<dbReference type="GO" id="GO:0008270">
    <property type="term" value="F:zinc ion binding"/>
    <property type="evidence" value="ECO:0007669"/>
    <property type="project" value="UniProtKB-KW"/>
</dbReference>
<sequence length="120" mass="14067">MISKSDNNPYRRYYRCEYAVARKLANDSHIFKWVDEAHLNEIETLKTNIAKLEERIEEITTERKEYERILFEKVKVKLEKEVLETMEKAKDESSSNMKKMMLLVVFGCMVIVGVSKTVGG</sequence>
<evidence type="ECO:0000256" key="4">
    <source>
        <dbReference type="PROSITE-ProRule" id="PRU01343"/>
    </source>
</evidence>
<gene>
    <name evidence="8" type="ORF">MERR_LOCUS19004</name>
</gene>
<dbReference type="Proteomes" id="UP000467841">
    <property type="component" value="Unassembled WGS sequence"/>
</dbReference>
<dbReference type="EMBL" id="CACVBM020001111">
    <property type="protein sequence ID" value="CAA7031769.1"/>
    <property type="molecule type" value="Genomic_DNA"/>
</dbReference>
<dbReference type="PROSITE" id="PS51999">
    <property type="entry name" value="ZF_GRF"/>
    <property type="match status" value="1"/>
</dbReference>
<evidence type="ECO:0000256" key="2">
    <source>
        <dbReference type="ARBA" id="ARBA00022771"/>
    </source>
</evidence>
<proteinExistence type="predicted"/>
<evidence type="ECO:0000313" key="9">
    <source>
        <dbReference type="Proteomes" id="UP000467841"/>
    </source>
</evidence>
<feature type="transmembrane region" description="Helical" evidence="6">
    <location>
        <begin position="100"/>
        <end position="118"/>
    </location>
</feature>
<evidence type="ECO:0000256" key="3">
    <source>
        <dbReference type="ARBA" id="ARBA00022833"/>
    </source>
</evidence>
<keyword evidence="9" id="KW-1185">Reference proteome</keyword>
<keyword evidence="6" id="KW-0812">Transmembrane</keyword>
<keyword evidence="6" id="KW-0472">Membrane</keyword>
<dbReference type="PANTHER" id="PTHR33248">
    <property type="entry name" value="ZINC ION-BINDING PROTEIN"/>
    <property type="match status" value="1"/>
</dbReference>
<keyword evidence="5" id="KW-0175">Coiled coil</keyword>
<evidence type="ECO:0000256" key="5">
    <source>
        <dbReference type="SAM" id="Coils"/>
    </source>
</evidence>
<name>A0A6D2J339_9BRAS</name>
<evidence type="ECO:0000259" key="7">
    <source>
        <dbReference type="PROSITE" id="PS51999"/>
    </source>
</evidence>
<feature type="coiled-coil region" evidence="5">
    <location>
        <begin position="35"/>
        <end position="69"/>
    </location>
</feature>
<comment type="caution">
    <text evidence="8">The sequence shown here is derived from an EMBL/GenBank/DDBJ whole genome shotgun (WGS) entry which is preliminary data.</text>
</comment>
<keyword evidence="3" id="KW-0862">Zinc</keyword>
<dbReference type="OrthoDB" id="1103200at2759"/>
<evidence type="ECO:0000256" key="1">
    <source>
        <dbReference type="ARBA" id="ARBA00022723"/>
    </source>
</evidence>